<dbReference type="InterPro" id="IPR000601">
    <property type="entry name" value="PKD_dom"/>
</dbReference>
<evidence type="ECO:0000313" key="5">
    <source>
        <dbReference type="Proteomes" id="UP001589890"/>
    </source>
</evidence>
<feature type="chain" id="PRO_5045455303" description="PKD domain-containing protein" evidence="2">
    <location>
        <begin position="34"/>
        <end position="191"/>
    </location>
</feature>
<evidence type="ECO:0000313" key="4">
    <source>
        <dbReference type="EMBL" id="MFC0623402.1"/>
    </source>
</evidence>
<keyword evidence="5" id="KW-1185">Reference proteome</keyword>
<proteinExistence type="predicted"/>
<dbReference type="RefSeq" id="WP_380044102.1">
    <property type="nucleotide sequence ID" value="NZ_JBHLTC010000005.1"/>
</dbReference>
<evidence type="ECO:0000259" key="3">
    <source>
        <dbReference type="PROSITE" id="PS50093"/>
    </source>
</evidence>
<evidence type="ECO:0000256" key="1">
    <source>
        <dbReference type="SAM" id="MobiDB-lite"/>
    </source>
</evidence>
<evidence type="ECO:0000256" key="2">
    <source>
        <dbReference type="SAM" id="SignalP"/>
    </source>
</evidence>
<comment type="caution">
    <text evidence="4">The sequence shown here is derived from an EMBL/GenBank/DDBJ whole genome shotgun (WGS) entry which is preliminary data.</text>
</comment>
<feature type="signal peptide" evidence="2">
    <location>
        <begin position="1"/>
        <end position="33"/>
    </location>
</feature>
<protein>
    <recommendedName>
        <fullName evidence="3">PKD domain-containing protein</fullName>
    </recommendedName>
</protein>
<dbReference type="Proteomes" id="UP001589890">
    <property type="component" value="Unassembled WGS sequence"/>
</dbReference>
<dbReference type="EMBL" id="JBHLTC010000005">
    <property type="protein sequence ID" value="MFC0623402.1"/>
    <property type="molecule type" value="Genomic_DNA"/>
</dbReference>
<keyword evidence="2" id="KW-0732">Signal</keyword>
<sequence length="191" mass="19206">MAKRHSILKTTSPVRRRRAAGAGLLITALAASAVVAGCNNDEGTPSPQASGSPSASASATTPVAAKAGAEVTLTPVLKGRVLTMKVTVAGTVLVPVGAEDRKPLPDDTSFVDLSLGSDYTFGDGSEPGGADGGGVVCEGATKPKTGSQTYEPADPHTFAKPGTYTFTYNISFCGGPTGQFTTTKTAEITVA</sequence>
<name>A0ABV6QI36_9ACTN</name>
<accession>A0ABV6QI36</accession>
<organism evidence="4 5">
    <name type="scientific">Kribbella deserti</name>
    <dbReference type="NCBI Taxonomy" id="1926257"/>
    <lineage>
        <taxon>Bacteria</taxon>
        <taxon>Bacillati</taxon>
        <taxon>Actinomycetota</taxon>
        <taxon>Actinomycetes</taxon>
        <taxon>Propionibacteriales</taxon>
        <taxon>Kribbellaceae</taxon>
        <taxon>Kribbella</taxon>
    </lineage>
</organism>
<reference evidence="4 5" key="1">
    <citation type="submission" date="2024-09" db="EMBL/GenBank/DDBJ databases">
        <authorList>
            <person name="Sun Q."/>
            <person name="Mori K."/>
        </authorList>
    </citation>
    <scope>NUCLEOTIDE SEQUENCE [LARGE SCALE GENOMIC DNA]</scope>
    <source>
        <strain evidence="4 5">CGMCC 1.15906</strain>
    </source>
</reference>
<feature type="region of interest" description="Disordered" evidence="1">
    <location>
        <begin position="123"/>
        <end position="156"/>
    </location>
</feature>
<feature type="compositionally biased region" description="Gly residues" evidence="1">
    <location>
        <begin position="125"/>
        <end position="136"/>
    </location>
</feature>
<dbReference type="PROSITE" id="PS50093">
    <property type="entry name" value="PKD"/>
    <property type="match status" value="1"/>
</dbReference>
<gene>
    <name evidence="4" type="ORF">ACFFGN_04970</name>
</gene>
<feature type="domain" description="PKD" evidence="3">
    <location>
        <begin position="119"/>
        <end position="191"/>
    </location>
</feature>